<keyword evidence="3" id="KW-1185">Reference proteome</keyword>
<evidence type="ECO:0000313" key="3">
    <source>
        <dbReference type="Proteomes" id="UP000199229"/>
    </source>
</evidence>
<dbReference type="InterPro" id="IPR012349">
    <property type="entry name" value="Split_barrel_FMN-bd"/>
</dbReference>
<evidence type="ECO:0000313" key="2">
    <source>
        <dbReference type="EMBL" id="SFG68519.1"/>
    </source>
</evidence>
<name>A0A1I2TWC8_9HYPH</name>
<dbReference type="OrthoDB" id="9790331at2"/>
<organism evidence="2 3">
    <name type="scientific">Methylobacterium gossipiicola</name>
    <dbReference type="NCBI Taxonomy" id="582675"/>
    <lineage>
        <taxon>Bacteria</taxon>
        <taxon>Pseudomonadati</taxon>
        <taxon>Pseudomonadota</taxon>
        <taxon>Alphaproteobacteria</taxon>
        <taxon>Hyphomicrobiales</taxon>
        <taxon>Methylobacteriaceae</taxon>
        <taxon>Methylobacterium</taxon>
    </lineage>
</organism>
<accession>A0A1I2TWC8</accession>
<protein>
    <recommendedName>
        <fullName evidence="1">Pyridoxamine 5'-phosphate oxidase N-terminal domain-containing protein</fullName>
    </recommendedName>
</protein>
<dbReference type="AlphaFoldDB" id="A0A1I2TWC8"/>
<dbReference type="InterPro" id="IPR011576">
    <property type="entry name" value="Pyridox_Oxase_N"/>
</dbReference>
<dbReference type="Gene3D" id="2.30.110.10">
    <property type="entry name" value="Electron Transport, Fmn-binding Protein, Chain A"/>
    <property type="match status" value="1"/>
</dbReference>
<proteinExistence type="predicted"/>
<dbReference type="SUPFAM" id="SSF50475">
    <property type="entry name" value="FMN-binding split barrel"/>
    <property type="match status" value="1"/>
</dbReference>
<dbReference type="PANTHER" id="PTHR42815:SF2">
    <property type="entry name" value="FAD-BINDING, PUTATIVE (AFU_ORTHOLOGUE AFUA_6G07600)-RELATED"/>
    <property type="match status" value="1"/>
</dbReference>
<dbReference type="PANTHER" id="PTHR42815">
    <property type="entry name" value="FAD-BINDING, PUTATIVE (AFU_ORTHOLOGUE AFUA_6G07600)-RELATED"/>
    <property type="match status" value="1"/>
</dbReference>
<dbReference type="EMBL" id="FOPM01000008">
    <property type="protein sequence ID" value="SFG68519.1"/>
    <property type="molecule type" value="Genomic_DNA"/>
</dbReference>
<sequence length="217" mass="24741">MASLYYDAHRALQEEYNTVKLAERLDTGWVQDRIGETEAAFIGSRDMFFLSTVDPDGMPTVSYKGGGTGFVKVLDPTTLVFPGFDGNGMWYSMGNIEGQSKVGLLFIDFETPHRVRVQGHARMLRDDPLMAEYTEAKYLVRIEVTKAWVNCPRYIHKYQKVSQNRYVPTPDKETPLALWKRLDMVGDVISDEDKARVQNEGRIEISEYEARVARGES</sequence>
<feature type="domain" description="Pyridoxamine 5'-phosphate oxidase N-terminal" evidence="1">
    <location>
        <begin position="38"/>
        <end position="137"/>
    </location>
</feature>
<dbReference type="Proteomes" id="UP000199229">
    <property type="component" value="Unassembled WGS sequence"/>
</dbReference>
<dbReference type="RefSeq" id="WP_091970991.1">
    <property type="nucleotide sequence ID" value="NZ_FOPM01000008.1"/>
</dbReference>
<dbReference type="STRING" id="582675.SAMN05192565_10840"/>
<evidence type="ECO:0000259" key="1">
    <source>
        <dbReference type="Pfam" id="PF01243"/>
    </source>
</evidence>
<dbReference type="Pfam" id="PF01243">
    <property type="entry name" value="PNPOx_N"/>
    <property type="match status" value="1"/>
</dbReference>
<gene>
    <name evidence="2" type="ORF">SAMN05192565_10840</name>
</gene>
<reference evidence="3" key="1">
    <citation type="submission" date="2016-10" db="EMBL/GenBank/DDBJ databases">
        <authorList>
            <person name="Varghese N."/>
            <person name="Submissions S."/>
        </authorList>
    </citation>
    <scope>NUCLEOTIDE SEQUENCE [LARGE SCALE GENOMIC DNA]</scope>
    <source>
        <strain evidence="3">Gh-105</strain>
    </source>
</reference>